<dbReference type="Proteomes" id="UP000830116">
    <property type="component" value="Chromosome"/>
</dbReference>
<sequence>MNSKGISMDAHYGKVMQARDQIKDGGSRLYFAYSGVLDRQAFEIWAEEHSYQFFKLPEGQVAEAKGVDLIFDFPSRWWGGRVAGLTEKTGSSVFGRLFEIPAKEWPIIQHKEGVVTGMSVEKILTVTVDGKEFEATVFVTSPSRQSLDGPVSDRYLEALVRGAKASGLPQTYVDSLPTKAK</sequence>
<gene>
    <name evidence="2" type="ORF">MNR06_05790</name>
</gene>
<keyword evidence="1" id="KW-0456">Lyase</keyword>
<dbReference type="Pfam" id="PF13772">
    <property type="entry name" value="AIG2_2"/>
    <property type="match status" value="1"/>
</dbReference>
<accession>A0ABY4CC30</accession>
<dbReference type="InterPro" id="IPR017939">
    <property type="entry name" value="G-Glutamylcylcotransferase"/>
</dbReference>
<dbReference type="Gene3D" id="3.10.490.10">
    <property type="entry name" value="Gamma-glutamyl cyclotransferase-like"/>
    <property type="match status" value="1"/>
</dbReference>
<evidence type="ECO:0000313" key="3">
    <source>
        <dbReference type="Proteomes" id="UP000830116"/>
    </source>
</evidence>
<dbReference type="EMBL" id="CP093442">
    <property type="protein sequence ID" value="UOF02460.1"/>
    <property type="molecule type" value="Genomic_DNA"/>
</dbReference>
<dbReference type="SUPFAM" id="SSF110857">
    <property type="entry name" value="Gamma-glutamyl cyclotransferase-like"/>
    <property type="match status" value="1"/>
</dbReference>
<keyword evidence="3" id="KW-1185">Reference proteome</keyword>
<dbReference type="CDD" id="cd06661">
    <property type="entry name" value="GGCT_like"/>
    <property type="match status" value="1"/>
</dbReference>
<dbReference type="PANTHER" id="PTHR12935:SF0">
    <property type="entry name" value="GAMMA-GLUTAMYLCYCLOTRANSFERASE"/>
    <property type="match status" value="1"/>
</dbReference>
<dbReference type="InterPro" id="IPR013024">
    <property type="entry name" value="GGCT-like"/>
</dbReference>
<proteinExistence type="predicted"/>
<evidence type="ECO:0000313" key="2">
    <source>
        <dbReference type="EMBL" id="UOF02460.1"/>
    </source>
</evidence>
<evidence type="ECO:0000256" key="1">
    <source>
        <dbReference type="ARBA" id="ARBA00023239"/>
    </source>
</evidence>
<dbReference type="PANTHER" id="PTHR12935">
    <property type="entry name" value="GAMMA-GLUTAMYLCYCLOTRANSFERASE"/>
    <property type="match status" value="1"/>
</dbReference>
<protein>
    <submittedName>
        <fullName evidence="2">Gamma-glutamylcyclotransferase</fullName>
    </submittedName>
</protein>
<name>A0ABY4CC30_9BACT</name>
<dbReference type="InterPro" id="IPR036568">
    <property type="entry name" value="GGCT-like_sf"/>
</dbReference>
<reference evidence="2" key="1">
    <citation type="submission" date="2022-03" db="EMBL/GenBank/DDBJ databases">
        <title>Genome Identification and Characterization of new species Bdellovibrio reynosense LBG001 sp. nov. from a Mexico soil sample.</title>
        <authorList>
            <person name="Camilli A."/>
            <person name="Ajao Y."/>
            <person name="Guo X."/>
        </authorList>
    </citation>
    <scope>NUCLEOTIDE SEQUENCE</scope>
    <source>
        <strain evidence="2">LBG001</strain>
    </source>
</reference>
<organism evidence="2 3">
    <name type="scientific">Bdellovibrio reynosensis</name>
    <dbReference type="NCBI Taxonomy" id="2835041"/>
    <lineage>
        <taxon>Bacteria</taxon>
        <taxon>Pseudomonadati</taxon>
        <taxon>Bdellovibrionota</taxon>
        <taxon>Bdellovibrionia</taxon>
        <taxon>Bdellovibrionales</taxon>
        <taxon>Pseudobdellovibrionaceae</taxon>
        <taxon>Bdellovibrio</taxon>
    </lineage>
</organism>